<proteinExistence type="predicted"/>
<dbReference type="Proteomes" id="UP000824037">
    <property type="component" value="Unassembled WGS sequence"/>
</dbReference>
<protein>
    <submittedName>
        <fullName evidence="2">Uncharacterized protein</fullName>
    </submittedName>
</protein>
<gene>
    <name evidence="2" type="ORF">H9815_02025</name>
</gene>
<evidence type="ECO:0000256" key="1">
    <source>
        <dbReference type="SAM" id="Phobius"/>
    </source>
</evidence>
<keyword evidence="1" id="KW-0812">Transmembrane</keyword>
<feature type="transmembrane region" description="Helical" evidence="1">
    <location>
        <begin position="32"/>
        <end position="51"/>
    </location>
</feature>
<dbReference type="EMBL" id="DXBY01000041">
    <property type="protein sequence ID" value="HIZ34527.1"/>
    <property type="molecule type" value="Genomic_DNA"/>
</dbReference>
<reference evidence="2" key="1">
    <citation type="journal article" date="2021" name="PeerJ">
        <title>Extensive microbial diversity within the chicken gut microbiome revealed by metagenomics and culture.</title>
        <authorList>
            <person name="Gilroy R."/>
            <person name="Ravi A."/>
            <person name="Getino M."/>
            <person name="Pursley I."/>
            <person name="Horton D.L."/>
            <person name="Alikhan N.F."/>
            <person name="Baker D."/>
            <person name="Gharbi K."/>
            <person name="Hall N."/>
            <person name="Watson M."/>
            <person name="Adriaenssens E.M."/>
            <person name="Foster-Nyarko E."/>
            <person name="Jarju S."/>
            <person name="Secka A."/>
            <person name="Antonio M."/>
            <person name="Oren A."/>
            <person name="Chaudhuri R.R."/>
            <person name="La Ragione R."/>
            <person name="Hildebrand F."/>
            <person name="Pallen M.J."/>
        </authorList>
    </citation>
    <scope>NUCLEOTIDE SEQUENCE</scope>
    <source>
        <strain evidence="2">ChiGjej4B4-7305</strain>
    </source>
</reference>
<evidence type="ECO:0000313" key="3">
    <source>
        <dbReference type="Proteomes" id="UP000824037"/>
    </source>
</evidence>
<reference evidence="2" key="2">
    <citation type="submission" date="2021-04" db="EMBL/GenBank/DDBJ databases">
        <authorList>
            <person name="Gilroy R."/>
        </authorList>
    </citation>
    <scope>NUCLEOTIDE SEQUENCE</scope>
    <source>
        <strain evidence="2">ChiGjej4B4-7305</strain>
    </source>
</reference>
<keyword evidence="1" id="KW-0472">Membrane</keyword>
<organism evidence="2 3">
    <name type="scientific">Candidatus Ruania gallistercoris</name>
    <dbReference type="NCBI Taxonomy" id="2838746"/>
    <lineage>
        <taxon>Bacteria</taxon>
        <taxon>Bacillati</taxon>
        <taxon>Actinomycetota</taxon>
        <taxon>Actinomycetes</taxon>
        <taxon>Micrococcales</taxon>
        <taxon>Ruaniaceae</taxon>
        <taxon>Ruania</taxon>
    </lineage>
</organism>
<comment type="caution">
    <text evidence="2">The sequence shown here is derived from an EMBL/GenBank/DDBJ whole genome shotgun (WGS) entry which is preliminary data.</text>
</comment>
<dbReference type="AlphaFoldDB" id="A0A9D2EBV7"/>
<evidence type="ECO:0000313" key="2">
    <source>
        <dbReference type="EMBL" id="HIZ34527.1"/>
    </source>
</evidence>
<accession>A0A9D2EBV7</accession>
<name>A0A9D2EBV7_9MICO</name>
<sequence>MLAVLLPLVLFGALFVVPATQAVLADHIGLSSGVLTVVLIGSTILGFRALARRQRAGEADQARARSEWAAAHGWHYRPQPRQIPPDSLTEVDPRLHPEPITVSNEATGSFQGRSAMVQSRDIWVRVRTAIAPSRREVVGVESRIDLPRVVIETGLARVAAAATLPKRAEIAIYRQTEGLSRVPIGSGSVLWTPAGLERRIAEVVQPVLQAHERELATERTILACAGRWLLFSARSDASAAATEWRLRVTTELTTALEAGARG</sequence>
<keyword evidence="1" id="KW-1133">Transmembrane helix</keyword>